<keyword evidence="1" id="KW-0472">Membrane</keyword>
<protein>
    <submittedName>
        <fullName evidence="2">Uncharacterized protein</fullName>
    </submittedName>
</protein>
<sequence>MSSPIDLRAVSLPSELIATTLTVVGIAASPVFGLWIAYRLATRPSSTLSGLSVCTLMLFATLVLRLIAANGPPYVVGHIMRVISTHLFYFASLAYVLIQISVLRLFLPHERRVWAPRLQAFVVALFVACSPPALLDGIVFSSLYPSGIWSTWYRFTLVYLVVVIFLDAIQSIIGISYLVRVVIQMFHRQLRHRADLSEAVRQGMRSRQQSLILLIVLFFTIDLVAVALNLLPVPENTPLDISQRLTMSYRQIGFALGLFHAMTGTFILESMRDFRKTAESFHLSALNHLDSETAKSAASHLEAPSGHAAASYTSEGVAEYSLAVQTVGVPQTWENSHLSQRTYATKQSALFNQST</sequence>
<gene>
    <name evidence="2" type="ORF">HK105_206670</name>
</gene>
<evidence type="ECO:0000256" key="1">
    <source>
        <dbReference type="SAM" id="Phobius"/>
    </source>
</evidence>
<evidence type="ECO:0000313" key="3">
    <source>
        <dbReference type="Proteomes" id="UP001527925"/>
    </source>
</evidence>
<feature type="transmembrane region" description="Helical" evidence="1">
    <location>
        <begin position="211"/>
        <end position="231"/>
    </location>
</feature>
<feature type="transmembrane region" description="Helical" evidence="1">
    <location>
        <begin position="87"/>
        <end position="107"/>
    </location>
</feature>
<proteinExistence type="predicted"/>
<keyword evidence="1" id="KW-0812">Transmembrane</keyword>
<evidence type="ECO:0000313" key="2">
    <source>
        <dbReference type="EMBL" id="KAL2913791.1"/>
    </source>
</evidence>
<feature type="transmembrane region" description="Helical" evidence="1">
    <location>
        <begin position="251"/>
        <end position="268"/>
    </location>
</feature>
<comment type="caution">
    <text evidence="2">The sequence shown here is derived from an EMBL/GenBank/DDBJ whole genome shotgun (WGS) entry which is preliminary data.</text>
</comment>
<organism evidence="2 3">
    <name type="scientific">Polyrhizophydium stewartii</name>
    <dbReference type="NCBI Taxonomy" id="2732419"/>
    <lineage>
        <taxon>Eukaryota</taxon>
        <taxon>Fungi</taxon>
        <taxon>Fungi incertae sedis</taxon>
        <taxon>Chytridiomycota</taxon>
        <taxon>Chytridiomycota incertae sedis</taxon>
        <taxon>Chytridiomycetes</taxon>
        <taxon>Rhizophydiales</taxon>
        <taxon>Rhizophydiales incertae sedis</taxon>
        <taxon>Polyrhizophydium</taxon>
    </lineage>
</organism>
<feature type="transmembrane region" description="Helical" evidence="1">
    <location>
        <begin position="119"/>
        <end position="144"/>
    </location>
</feature>
<keyword evidence="1" id="KW-1133">Transmembrane helix</keyword>
<accession>A0ABR4N2L9</accession>
<dbReference type="Proteomes" id="UP001527925">
    <property type="component" value="Unassembled WGS sequence"/>
</dbReference>
<name>A0ABR4N2L9_9FUNG</name>
<feature type="transmembrane region" description="Helical" evidence="1">
    <location>
        <begin position="48"/>
        <end position="67"/>
    </location>
</feature>
<dbReference type="EMBL" id="JADGIZ020000041">
    <property type="protein sequence ID" value="KAL2913791.1"/>
    <property type="molecule type" value="Genomic_DNA"/>
</dbReference>
<feature type="transmembrane region" description="Helical" evidence="1">
    <location>
        <begin position="16"/>
        <end position="36"/>
    </location>
</feature>
<keyword evidence="3" id="KW-1185">Reference proteome</keyword>
<reference evidence="2 3" key="1">
    <citation type="submission" date="2023-09" db="EMBL/GenBank/DDBJ databases">
        <title>Pangenome analysis of Batrachochytrium dendrobatidis and related Chytrids.</title>
        <authorList>
            <person name="Yacoub M.N."/>
            <person name="Stajich J.E."/>
            <person name="James T.Y."/>
        </authorList>
    </citation>
    <scope>NUCLEOTIDE SEQUENCE [LARGE SCALE GENOMIC DNA]</scope>
    <source>
        <strain evidence="2 3">JEL0888</strain>
    </source>
</reference>
<feature type="transmembrane region" description="Helical" evidence="1">
    <location>
        <begin position="156"/>
        <end position="183"/>
    </location>
</feature>